<dbReference type="InterPro" id="IPR001173">
    <property type="entry name" value="Glyco_trans_2-like"/>
</dbReference>
<proteinExistence type="predicted"/>
<feature type="domain" description="Glycosyltransferase 2-like" evidence="1">
    <location>
        <begin position="9"/>
        <end position="143"/>
    </location>
</feature>
<dbReference type="EMBL" id="BSOS01000094">
    <property type="protein sequence ID" value="GLR68647.1"/>
    <property type="molecule type" value="Genomic_DNA"/>
</dbReference>
<dbReference type="Gene3D" id="3.90.550.10">
    <property type="entry name" value="Spore Coat Polysaccharide Biosynthesis Protein SpsA, Chain A"/>
    <property type="match status" value="2"/>
</dbReference>
<dbReference type="RefSeq" id="WP_284259498.1">
    <property type="nucleotide sequence ID" value="NZ_BSOS01000094.1"/>
</dbReference>
<reference evidence="3" key="1">
    <citation type="journal article" date="2019" name="Int. J. Syst. Evol. Microbiol.">
        <title>The Global Catalogue of Microorganisms (GCM) 10K type strain sequencing project: providing services to taxonomists for standard genome sequencing and annotation.</title>
        <authorList>
            <consortium name="The Broad Institute Genomics Platform"/>
            <consortium name="The Broad Institute Genome Sequencing Center for Infectious Disease"/>
            <person name="Wu L."/>
            <person name="Ma J."/>
        </authorList>
    </citation>
    <scope>NUCLEOTIDE SEQUENCE [LARGE SCALE GENOMIC DNA]</scope>
    <source>
        <strain evidence="3">NBRC 112502</strain>
    </source>
</reference>
<evidence type="ECO:0000313" key="3">
    <source>
        <dbReference type="Proteomes" id="UP001156641"/>
    </source>
</evidence>
<dbReference type="InterPro" id="IPR029044">
    <property type="entry name" value="Nucleotide-diphossugar_trans"/>
</dbReference>
<gene>
    <name evidence="2" type="ORF">GCM10010909_33290</name>
</gene>
<protein>
    <recommendedName>
        <fullName evidence="1">Glycosyltransferase 2-like domain-containing protein</fullName>
    </recommendedName>
</protein>
<name>A0ABQ6ADC8_9PROT</name>
<organism evidence="2 3">
    <name type="scientific">Acidocella aquatica</name>
    <dbReference type="NCBI Taxonomy" id="1922313"/>
    <lineage>
        <taxon>Bacteria</taxon>
        <taxon>Pseudomonadati</taxon>
        <taxon>Pseudomonadota</taxon>
        <taxon>Alphaproteobacteria</taxon>
        <taxon>Acetobacterales</taxon>
        <taxon>Acidocellaceae</taxon>
        <taxon>Acidocella</taxon>
    </lineage>
</organism>
<dbReference type="InterPro" id="IPR050834">
    <property type="entry name" value="Glycosyltransf_2"/>
</dbReference>
<feature type="domain" description="Glycosyltransferase 2-like" evidence="1">
    <location>
        <begin position="750"/>
        <end position="855"/>
    </location>
</feature>
<accession>A0ABQ6ADC8</accession>
<dbReference type="CDD" id="cd00761">
    <property type="entry name" value="Glyco_tranf_GTA_type"/>
    <property type="match status" value="2"/>
</dbReference>
<comment type="caution">
    <text evidence="2">The sequence shown here is derived from an EMBL/GenBank/DDBJ whole genome shotgun (WGS) entry which is preliminary data.</text>
</comment>
<sequence length="969" mass="109036">MAETAGTVVAIALHNQGAELPQAILSVLEQDIASETVAILVLDDESTDDWRECAAGLLDHPHVAIAHGCCGSAAHTRNALLDLVDETFPQARWVARLDADDRLATKSSLRNMVEAGDRGVVDFVLGSNYLRQGSEMIGSLNRADPEVLLDRERLTSFVSAFCAGETEHELPSCNLLLRVRSRIRYPLTRSAEDHWLVAGLLMFNADRGCVVSEPAYAVYSIGGQATRHNRADSAWSHTRMRLSSAVRLWRDVLQSGNRVLGWGNEGVVWKEAQEIHKRFYPGVMTEDQLVTIKQLTEKTHGSIIPFSICPSSPDGPVISMAKIALTEMSGLLAPETLRAFLVAVYDAEVVPSNIKRDNIRLNERGALVYIDIGQDIHPLSVSRFLDCAARLYAITILGWSDFELARRRTWRTALEGLSTLDGFAEFYRSLIVGLHPVCSPSEQPHTMLFQHDDVTLLIKSCPQDEAVLTAQVKHIGGGLCSNAKFARRILLIDPYPGPYLRQYAAGDLKRLLETADELKSEGWLDDVWVAPTASEEVAELYQRWFGITETCHSHTVEGAPLFSQLWAFERIDTRFVLQMDIDVLVGLADAKHDVVCDMKTPFGTQTVWCVGFNIPKTASEFRAYKSTEGGFAPEIRMGMLDMPRILTRRPFENPVQLERPVRMWHRVLEHAQQHNGMQSVRGGDPRSFYVHPRNENKDWSKLAMVRDLIGQGIYPSEQTEKWDLDISAQWKYQSRSEDIIFLLLGRNTQPEQLARCIHSLAMQTWQEFGIIVIEDAGDRGAAMPVHNWLGGLRARTTIIRRPERVGYIANFQLAVRDICTRSDSLIVVLDQDDALMRDDVAWRLWHAWREGADLINAPMFRPDKPLALYPVCHSQPRRRGGGNVWAHLRGFRKALFERIPEQALTPPGGVDCLSDYLTMVPMAELAEKPVALEDGYYYLHDRGAYSPDRKQREAELKLWLFTQMELSGA</sequence>
<evidence type="ECO:0000313" key="2">
    <source>
        <dbReference type="EMBL" id="GLR68647.1"/>
    </source>
</evidence>
<dbReference type="Proteomes" id="UP001156641">
    <property type="component" value="Unassembled WGS sequence"/>
</dbReference>
<evidence type="ECO:0000259" key="1">
    <source>
        <dbReference type="Pfam" id="PF00535"/>
    </source>
</evidence>
<dbReference type="SUPFAM" id="SSF53448">
    <property type="entry name" value="Nucleotide-diphospho-sugar transferases"/>
    <property type="match status" value="2"/>
</dbReference>
<keyword evidence="3" id="KW-1185">Reference proteome</keyword>
<dbReference type="PANTHER" id="PTHR43685:SF2">
    <property type="entry name" value="GLYCOSYLTRANSFERASE 2-LIKE DOMAIN-CONTAINING PROTEIN"/>
    <property type="match status" value="1"/>
</dbReference>
<dbReference type="Pfam" id="PF00535">
    <property type="entry name" value="Glycos_transf_2"/>
    <property type="match status" value="2"/>
</dbReference>
<dbReference type="PANTHER" id="PTHR43685">
    <property type="entry name" value="GLYCOSYLTRANSFERASE"/>
    <property type="match status" value="1"/>
</dbReference>